<evidence type="ECO:0000256" key="2">
    <source>
        <dbReference type="ARBA" id="ARBA00022737"/>
    </source>
</evidence>
<gene>
    <name evidence="5" type="primary">LOC125178951</name>
</gene>
<dbReference type="PANTHER" id="PTHR48051">
    <property type="match status" value="1"/>
</dbReference>
<evidence type="ECO:0000313" key="4">
    <source>
        <dbReference type="Proteomes" id="UP000694843"/>
    </source>
</evidence>
<dbReference type="AlphaFoldDB" id="A0A979FRT1"/>
<evidence type="ECO:0000256" key="1">
    <source>
        <dbReference type="ARBA" id="ARBA00022614"/>
    </source>
</evidence>
<sequence length="739" mass="82740">MCFDRSTSPVAPRLALPQDQKEKSLTGQFRRPAFHLFSQAEDHEYSGHGYLIGSAGKTVEGTCDDLQEEIEKRLTLSRNSNFLDLSELGLPFYPTAVICADLSHTERLSISDNQLVSLPTPSLSLLPRLTWLDLRYNHLCTLPWSELQQLQQLQVLLLQNNCLHTLPLSLAELPKLMTLQTSGNPLVFPPKHILEAGTTAILNFLRSRNEIRRNIQSGACWSHADRFCFENKMKIKFIEPEYSSDSESDSSFTSNPLETPANAASSLHEFNEENQSDVNIIDVSNISRFSANEIKSPFCTPDSGRETLRSLDQPSTPASPCLLTPNPEFPSTAIFYDGDCSAYENRVISPTRLLHDDCCVQPQQENVELNRMLIHFQGLLGRCTENNRTKSQESANSSLCGIPVKHSSNFRNLEPRILELQTPAMRNNESSRKQPHAEMMKSTYKNFNPCVTTVEKSLKHTRNKNQYCTGSPRNQSNCDRTMQLPNIFFKSTGFQRRCSDSIVPPSAKSLNTPHHTPSWSSRECLSKNYNFPCFAQKSPCCIERRRSLHLMIGENFLKLDKDETDMDSDSLDGDLGEGCRKPLLDTKSDLQGNGTSDRKLSVSTCSVQPVLVPLEVPFSPPPAIKLAAKCNPEGHNGRQPQRSALLRPKKILQKKDFPVNAETGSNSSVSPHVFEFNQRKNSMSSQKREPSEKCSRRYGIIGSGLPKLQTVAAAAAQDRARRRATAAASRQERQLGALK</sequence>
<accession>A0A979FRT1</accession>
<evidence type="ECO:0000313" key="5">
    <source>
        <dbReference type="RefSeq" id="XP_047739849.1"/>
    </source>
</evidence>
<organism evidence="4 5">
    <name type="scientific">Hyalella azteca</name>
    <name type="common">Amphipod</name>
    <dbReference type="NCBI Taxonomy" id="294128"/>
    <lineage>
        <taxon>Eukaryota</taxon>
        <taxon>Metazoa</taxon>
        <taxon>Ecdysozoa</taxon>
        <taxon>Arthropoda</taxon>
        <taxon>Crustacea</taxon>
        <taxon>Multicrustacea</taxon>
        <taxon>Malacostraca</taxon>
        <taxon>Eumalacostraca</taxon>
        <taxon>Peracarida</taxon>
        <taxon>Amphipoda</taxon>
        <taxon>Senticaudata</taxon>
        <taxon>Talitrida</taxon>
        <taxon>Talitroidea</taxon>
        <taxon>Hyalellidae</taxon>
        <taxon>Hyalella</taxon>
    </lineage>
</organism>
<name>A0A979FRT1_HYAAZ</name>
<dbReference type="Proteomes" id="UP000694843">
    <property type="component" value="Unplaced"/>
</dbReference>
<keyword evidence="4" id="KW-1185">Reference proteome</keyword>
<dbReference type="GeneID" id="125178951"/>
<feature type="compositionally biased region" description="Basic and acidic residues" evidence="3">
    <location>
        <begin position="686"/>
        <end position="695"/>
    </location>
</feature>
<keyword evidence="1" id="KW-0433">Leucine-rich repeat</keyword>
<feature type="compositionally biased region" description="Polar residues" evidence="3">
    <location>
        <begin position="252"/>
        <end position="264"/>
    </location>
</feature>
<dbReference type="OrthoDB" id="40118at2759"/>
<proteinExistence type="predicted"/>
<reference evidence="5" key="1">
    <citation type="submission" date="2025-08" db="UniProtKB">
        <authorList>
            <consortium name="RefSeq"/>
        </authorList>
    </citation>
    <scope>IDENTIFICATION</scope>
    <source>
        <tissue evidence="5">Whole organism</tissue>
    </source>
</reference>
<dbReference type="InterPro" id="IPR032675">
    <property type="entry name" value="LRR_dom_sf"/>
</dbReference>
<feature type="region of interest" description="Disordered" evidence="3">
    <location>
        <begin position="302"/>
        <end position="321"/>
    </location>
</feature>
<protein>
    <submittedName>
        <fullName evidence="5">Uncharacterized protein LOC125178951</fullName>
    </submittedName>
</protein>
<dbReference type="GO" id="GO:0005737">
    <property type="term" value="C:cytoplasm"/>
    <property type="evidence" value="ECO:0007669"/>
    <property type="project" value="TreeGrafter"/>
</dbReference>
<dbReference type="RefSeq" id="XP_047739849.1">
    <property type="nucleotide sequence ID" value="XM_047883893.1"/>
</dbReference>
<feature type="region of interest" description="Disordered" evidence="3">
    <location>
        <begin position="1"/>
        <end position="23"/>
    </location>
</feature>
<dbReference type="KEGG" id="hazt:125178951"/>
<dbReference type="Gene3D" id="3.80.10.10">
    <property type="entry name" value="Ribonuclease Inhibitor"/>
    <property type="match status" value="1"/>
</dbReference>
<feature type="region of interest" description="Disordered" evidence="3">
    <location>
        <begin position="660"/>
        <end position="695"/>
    </location>
</feature>
<keyword evidence="2" id="KW-0677">Repeat</keyword>
<dbReference type="InterPro" id="IPR050216">
    <property type="entry name" value="LRR_domain-containing"/>
</dbReference>
<evidence type="ECO:0000256" key="3">
    <source>
        <dbReference type="SAM" id="MobiDB-lite"/>
    </source>
</evidence>
<dbReference type="SUPFAM" id="SSF52075">
    <property type="entry name" value="Outer arm dynein light chain 1"/>
    <property type="match status" value="1"/>
</dbReference>
<feature type="region of interest" description="Disordered" evidence="3">
    <location>
        <begin position="244"/>
        <end position="264"/>
    </location>
</feature>
<dbReference type="PANTHER" id="PTHR48051:SF54">
    <property type="entry name" value="LEUCINE-RICH REPEAT-CONTAINING PROTEIN"/>
    <property type="match status" value="1"/>
</dbReference>